<name>A0ABP9C4K2_9ACTN</name>
<sequence>MQPGRDFGAHAHTKPCGPEPSDSGPHYQNVQDPAATADSPSTDPAYANPQNEVWLDFTTDGSGVGYGRLGVPRRRGTVPGAACEAHRDRAGRGRIAG</sequence>
<evidence type="ECO:0000313" key="3">
    <source>
        <dbReference type="Proteomes" id="UP001500839"/>
    </source>
</evidence>
<protein>
    <submittedName>
        <fullName evidence="2">Uncharacterized protein</fullName>
    </submittedName>
</protein>
<dbReference type="EMBL" id="BAABKQ010000001">
    <property type="protein sequence ID" value="GAA4804535.1"/>
    <property type="molecule type" value="Genomic_DNA"/>
</dbReference>
<gene>
    <name evidence="2" type="ORF">GCM10023353_03860</name>
</gene>
<evidence type="ECO:0000313" key="2">
    <source>
        <dbReference type="EMBL" id="GAA4804535.1"/>
    </source>
</evidence>
<accession>A0ABP9C4K2</accession>
<keyword evidence="3" id="KW-1185">Reference proteome</keyword>
<proteinExistence type="predicted"/>
<organism evidence="2 3">
    <name type="scientific">Tomitella cavernea</name>
    <dbReference type="NCBI Taxonomy" id="1387982"/>
    <lineage>
        <taxon>Bacteria</taxon>
        <taxon>Bacillati</taxon>
        <taxon>Actinomycetota</taxon>
        <taxon>Actinomycetes</taxon>
        <taxon>Mycobacteriales</taxon>
        <taxon>Tomitella</taxon>
    </lineage>
</organism>
<comment type="caution">
    <text evidence="2">The sequence shown here is derived from an EMBL/GenBank/DDBJ whole genome shotgun (WGS) entry which is preliminary data.</text>
</comment>
<dbReference type="Proteomes" id="UP001500839">
    <property type="component" value="Unassembled WGS sequence"/>
</dbReference>
<feature type="region of interest" description="Disordered" evidence="1">
    <location>
        <begin position="1"/>
        <end position="97"/>
    </location>
</feature>
<reference evidence="3" key="1">
    <citation type="journal article" date="2019" name="Int. J. Syst. Evol. Microbiol.">
        <title>The Global Catalogue of Microorganisms (GCM) 10K type strain sequencing project: providing services to taxonomists for standard genome sequencing and annotation.</title>
        <authorList>
            <consortium name="The Broad Institute Genomics Platform"/>
            <consortium name="The Broad Institute Genome Sequencing Center for Infectious Disease"/>
            <person name="Wu L."/>
            <person name="Ma J."/>
        </authorList>
    </citation>
    <scope>NUCLEOTIDE SEQUENCE [LARGE SCALE GENOMIC DNA]</scope>
    <source>
        <strain evidence="3">JCM 18542</strain>
    </source>
</reference>
<evidence type="ECO:0000256" key="1">
    <source>
        <dbReference type="SAM" id="MobiDB-lite"/>
    </source>
</evidence>